<reference evidence="2 3" key="1">
    <citation type="submission" date="2021-05" db="EMBL/GenBank/DDBJ databases">
        <title>Genome Assembly of Synthetic Allotetraploid Brassica napus Reveals Homoeologous Exchanges between Subgenomes.</title>
        <authorList>
            <person name="Davis J.T."/>
        </authorList>
    </citation>
    <scope>NUCLEOTIDE SEQUENCE [LARGE SCALE GENOMIC DNA]</scope>
    <source>
        <strain evidence="3">cv. Da-Ae</strain>
        <tissue evidence="2">Seedling</tissue>
    </source>
</reference>
<organism evidence="2 3">
    <name type="scientific">Brassica napus</name>
    <name type="common">Rape</name>
    <dbReference type="NCBI Taxonomy" id="3708"/>
    <lineage>
        <taxon>Eukaryota</taxon>
        <taxon>Viridiplantae</taxon>
        <taxon>Streptophyta</taxon>
        <taxon>Embryophyta</taxon>
        <taxon>Tracheophyta</taxon>
        <taxon>Spermatophyta</taxon>
        <taxon>Magnoliopsida</taxon>
        <taxon>eudicotyledons</taxon>
        <taxon>Gunneridae</taxon>
        <taxon>Pentapetalae</taxon>
        <taxon>rosids</taxon>
        <taxon>malvids</taxon>
        <taxon>Brassicales</taxon>
        <taxon>Brassicaceae</taxon>
        <taxon>Brassiceae</taxon>
        <taxon>Brassica</taxon>
    </lineage>
</organism>
<evidence type="ECO:0000256" key="1">
    <source>
        <dbReference type="SAM" id="MobiDB-lite"/>
    </source>
</evidence>
<gene>
    <name evidence="2" type="ORF">HID58_000812</name>
</gene>
<accession>A0ABQ8EHU7</accession>
<feature type="region of interest" description="Disordered" evidence="1">
    <location>
        <begin position="138"/>
        <end position="192"/>
    </location>
</feature>
<evidence type="ECO:0000313" key="2">
    <source>
        <dbReference type="EMBL" id="KAH0941175.1"/>
    </source>
</evidence>
<protein>
    <submittedName>
        <fullName evidence="2">Uncharacterized protein</fullName>
    </submittedName>
</protein>
<name>A0ABQ8EHU7_BRANA</name>
<proteinExistence type="predicted"/>
<comment type="caution">
    <text evidence="2">The sequence shown here is derived from an EMBL/GenBank/DDBJ whole genome shotgun (WGS) entry which is preliminary data.</text>
</comment>
<dbReference type="EMBL" id="JAGKQM010000001">
    <property type="protein sequence ID" value="KAH0941175.1"/>
    <property type="molecule type" value="Genomic_DNA"/>
</dbReference>
<keyword evidence="3" id="KW-1185">Reference proteome</keyword>
<dbReference type="Proteomes" id="UP000824890">
    <property type="component" value="Unassembled WGS sequence"/>
</dbReference>
<sequence length="192" mass="22289">MVQVPLFGDKAQTRTKPDTKKTKGLKQRAIKHKLLDRFHHVVDCPAINGHASRREKDSFLRSQRNDTAELHRWRDLIKEEPVQNERLSTQISQRVRLDRSSVSKKSINVNRTQSSRFLHAQQSSLKINEELEDENRLYQGKESRIEDREGESIEQRTTGTLIERNRENSGGEPAKTVKVSPLSGVSSRRRRR</sequence>
<feature type="compositionally biased region" description="Basic and acidic residues" evidence="1">
    <location>
        <begin position="138"/>
        <end position="154"/>
    </location>
</feature>
<feature type="region of interest" description="Disordered" evidence="1">
    <location>
        <begin position="1"/>
        <end position="24"/>
    </location>
</feature>
<feature type="compositionally biased region" description="Basic and acidic residues" evidence="1">
    <location>
        <begin position="11"/>
        <end position="21"/>
    </location>
</feature>
<evidence type="ECO:0000313" key="3">
    <source>
        <dbReference type="Proteomes" id="UP000824890"/>
    </source>
</evidence>